<dbReference type="EMBL" id="VSSQ01000512">
    <property type="protein sequence ID" value="MPL96484.1"/>
    <property type="molecule type" value="Genomic_DNA"/>
</dbReference>
<sequence>MQILKTVKSYLLMTIGLFIFVFSWTAFLIPHEIAGGGVSGLASVINYATGFDVSYSYLIINAVLLGIGFLVLGKAFGFKTIYCIAVAALMFEFLPLIPWVSDIEDKLINSLIGGTMSGIGIGIIFLQGGSTGGTDIVALIIAKYREMSPGRVFIICDLVIIGSVYFIPGKSLEDVIYGYIEMVSFSYVIDMILTGNKQSLQVFIFSSKYAEIADRVSSEMGRGVTALSSMGWYSQSESKMLVVILRKSQLADISAIVKEIDNNAFISVSAVMSVYGQGFDQIKSGKLLWNKKQKES</sequence>
<comment type="subcellular location">
    <subcellularLocation>
        <location evidence="1">Cell membrane</location>
        <topology evidence="1">Multi-pass membrane protein</topology>
    </subcellularLocation>
</comment>
<dbReference type="CDD" id="cd16380">
    <property type="entry name" value="YitT_C"/>
    <property type="match status" value="1"/>
</dbReference>
<protein>
    <recommendedName>
        <fullName evidence="7">DUF2179 domain-containing protein</fullName>
    </recommendedName>
</protein>
<reference evidence="8" key="1">
    <citation type="submission" date="2019-08" db="EMBL/GenBank/DDBJ databases">
        <authorList>
            <person name="Kucharzyk K."/>
            <person name="Murdoch R.W."/>
            <person name="Higgins S."/>
            <person name="Loffler F."/>
        </authorList>
    </citation>
    <scope>NUCLEOTIDE SEQUENCE</scope>
</reference>
<organism evidence="8">
    <name type="scientific">bioreactor metagenome</name>
    <dbReference type="NCBI Taxonomy" id="1076179"/>
    <lineage>
        <taxon>unclassified sequences</taxon>
        <taxon>metagenomes</taxon>
        <taxon>ecological metagenomes</taxon>
    </lineage>
</organism>
<evidence type="ECO:0000256" key="6">
    <source>
        <dbReference type="SAM" id="Phobius"/>
    </source>
</evidence>
<evidence type="ECO:0000256" key="3">
    <source>
        <dbReference type="ARBA" id="ARBA00022692"/>
    </source>
</evidence>
<keyword evidence="2" id="KW-1003">Cell membrane</keyword>
<evidence type="ECO:0000256" key="5">
    <source>
        <dbReference type="ARBA" id="ARBA00023136"/>
    </source>
</evidence>
<evidence type="ECO:0000256" key="2">
    <source>
        <dbReference type="ARBA" id="ARBA00022475"/>
    </source>
</evidence>
<comment type="caution">
    <text evidence="8">The sequence shown here is derived from an EMBL/GenBank/DDBJ whole genome shotgun (WGS) entry which is preliminary data.</text>
</comment>
<dbReference type="InterPro" id="IPR019264">
    <property type="entry name" value="DUF2179"/>
</dbReference>
<feature type="transmembrane region" description="Helical" evidence="6">
    <location>
        <begin position="12"/>
        <end position="34"/>
    </location>
</feature>
<feature type="transmembrane region" description="Helical" evidence="6">
    <location>
        <begin position="54"/>
        <end position="73"/>
    </location>
</feature>
<keyword evidence="5 6" id="KW-0472">Membrane</keyword>
<keyword evidence="4 6" id="KW-1133">Transmembrane helix</keyword>
<evidence type="ECO:0000259" key="7">
    <source>
        <dbReference type="Pfam" id="PF10035"/>
    </source>
</evidence>
<dbReference type="InterPro" id="IPR003740">
    <property type="entry name" value="YitT"/>
</dbReference>
<dbReference type="InterPro" id="IPR051461">
    <property type="entry name" value="UPF0750_membrane"/>
</dbReference>
<dbReference type="AlphaFoldDB" id="A0A644VYC6"/>
<feature type="transmembrane region" description="Helical" evidence="6">
    <location>
        <begin position="119"/>
        <end position="140"/>
    </location>
</feature>
<gene>
    <name evidence="8" type="ORF">SDC9_42665</name>
</gene>
<proteinExistence type="predicted"/>
<evidence type="ECO:0000256" key="4">
    <source>
        <dbReference type="ARBA" id="ARBA00022989"/>
    </source>
</evidence>
<dbReference type="GO" id="GO:0005886">
    <property type="term" value="C:plasma membrane"/>
    <property type="evidence" value="ECO:0007669"/>
    <property type="project" value="UniProtKB-SubCell"/>
</dbReference>
<dbReference type="PIRSF" id="PIRSF006483">
    <property type="entry name" value="Membrane_protein_YitT"/>
    <property type="match status" value="1"/>
</dbReference>
<accession>A0A644VYC6</accession>
<feature type="transmembrane region" description="Helical" evidence="6">
    <location>
        <begin position="80"/>
        <end position="99"/>
    </location>
</feature>
<dbReference type="Pfam" id="PF10035">
    <property type="entry name" value="DUF2179"/>
    <property type="match status" value="1"/>
</dbReference>
<dbReference type="Gene3D" id="3.30.70.120">
    <property type="match status" value="1"/>
</dbReference>
<feature type="domain" description="DUF2179" evidence="7">
    <location>
        <begin position="222"/>
        <end position="276"/>
    </location>
</feature>
<dbReference type="Pfam" id="PF02588">
    <property type="entry name" value="YitT_membrane"/>
    <property type="match status" value="1"/>
</dbReference>
<name>A0A644VYC6_9ZZZZ</name>
<dbReference type="PANTHER" id="PTHR33545:SF5">
    <property type="entry name" value="UPF0750 MEMBRANE PROTEIN YITT"/>
    <property type="match status" value="1"/>
</dbReference>
<keyword evidence="3 6" id="KW-0812">Transmembrane</keyword>
<feature type="transmembrane region" description="Helical" evidence="6">
    <location>
        <begin position="152"/>
        <end position="169"/>
    </location>
</feature>
<evidence type="ECO:0000313" key="8">
    <source>
        <dbReference type="EMBL" id="MPL96484.1"/>
    </source>
</evidence>
<dbReference type="PANTHER" id="PTHR33545">
    <property type="entry name" value="UPF0750 MEMBRANE PROTEIN YITT-RELATED"/>
    <property type="match status" value="1"/>
</dbReference>
<evidence type="ECO:0000256" key="1">
    <source>
        <dbReference type="ARBA" id="ARBA00004651"/>
    </source>
</evidence>
<dbReference type="InterPro" id="IPR015867">
    <property type="entry name" value="N-reg_PII/ATP_PRibTrfase_C"/>
</dbReference>